<evidence type="ECO:0000313" key="3">
    <source>
        <dbReference type="Proteomes" id="UP000230233"/>
    </source>
</evidence>
<feature type="chain" id="PRO_5013915787" evidence="1">
    <location>
        <begin position="18"/>
        <end position="108"/>
    </location>
</feature>
<name>A0A2G5VNW8_9PELO</name>
<evidence type="ECO:0000313" key="2">
    <source>
        <dbReference type="EMBL" id="PIC53462.1"/>
    </source>
</evidence>
<dbReference type="AlphaFoldDB" id="A0A2G5VNW8"/>
<keyword evidence="3" id="KW-1185">Reference proteome</keyword>
<comment type="caution">
    <text evidence="2">The sequence shown here is derived from an EMBL/GenBank/DDBJ whole genome shotgun (WGS) entry which is preliminary data.</text>
</comment>
<feature type="signal peptide" evidence="1">
    <location>
        <begin position="1"/>
        <end position="17"/>
    </location>
</feature>
<gene>
    <name evidence="2" type="primary">Cnig_chr_I.g3156</name>
    <name evidence="2" type="ORF">B9Z55_003156</name>
</gene>
<organism evidence="2 3">
    <name type="scientific">Caenorhabditis nigoni</name>
    <dbReference type="NCBI Taxonomy" id="1611254"/>
    <lineage>
        <taxon>Eukaryota</taxon>
        <taxon>Metazoa</taxon>
        <taxon>Ecdysozoa</taxon>
        <taxon>Nematoda</taxon>
        <taxon>Chromadorea</taxon>
        <taxon>Rhabditida</taxon>
        <taxon>Rhabditina</taxon>
        <taxon>Rhabditomorpha</taxon>
        <taxon>Rhabditoidea</taxon>
        <taxon>Rhabditidae</taxon>
        <taxon>Peloderinae</taxon>
        <taxon>Caenorhabditis</taxon>
    </lineage>
</organism>
<evidence type="ECO:0000256" key="1">
    <source>
        <dbReference type="SAM" id="SignalP"/>
    </source>
</evidence>
<sequence>MKFQFLILLALVGFGASQNQQASALVIKCFKTRFESTRFLGFSEQVLYEARGVLWNPRGCGTPHECFSGILRKIKMSSSPDASKLVAYLDKEFKWCYPMLKRTIVVPD</sequence>
<proteinExistence type="predicted"/>
<dbReference type="EMBL" id="PDUG01000001">
    <property type="protein sequence ID" value="PIC53462.1"/>
    <property type="molecule type" value="Genomic_DNA"/>
</dbReference>
<reference evidence="3" key="1">
    <citation type="submission" date="2017-10" db="EMBL/GenBank/DDBJ databases">
        <title>Rapid genome shrinkage in a self-fertile nematode reveals novel sperm competition proteins.</title>
        <authorList>
            <person name="Yin D."/>
            <person name="Schwarz E.M."/>
            <person name="Thomas C.G."/>
            <person name="Felde R.L."/>
            <person name="Korf I.F."/>
            <person name="Cutter A.D."/>
            <person name="Schartner C.M."/>
            <person name="Ralston E.J."/>
            <person name="Meyer B.J."/>
            <person name="Haag E.S."/>
        </authorList>
    </citation>
    <scope>NUCLEOTIDE SEQUENCE [LARGE SCALE GENOMIC DNA]</scope>
    <source>
        <strain evidence="3">JU1422</strain>
    </source>
</reference>
<accession>A0A2G5VNW8</accession>
<keyword evidence="1" id="KW-0732">Signal</keyword>
<dbReference type="Proteomes" id="UP000230233">
    <property type="component" value="Chromosome I"/>
</dbReference>
<protein>
    <submittedName>
        <fullName evidence="2">Uncharacterized protein</fullName>
    </submittedName>
</protein>